<evidence type="ECO:0000313" key="4">
    <source>
        <dbReference type="EMBL" id="EMA70405.1"/>
    </source>
</evidence>
<protein>
    <recommendedName>
        <fullName evidence="6">ATPase</fullName>
    </recommendedName>
</protein>
<dbReference type="SUPFAM" id="SSF46785">
    <property type="entry name" value="Winged helix' DNA-binding domain"/>
    <property type="match status" value="1"/>
</dbReference>
<dbReference type="GO" id="GO:0005524">
    <property type="term" value="F:ATP binding"/>
    <property type="evidence" value="ECO:0007669"/>
    <property type="project" value="InterPro"/>
</dbReference>
<dbReference type="PANTHER" id="PTHR34704">
    <property type="entry name" value="ATPASE"/>
    <property type="match status" value="1"/>
</dbReference>
<dbReference type="InterPro" id="IPR011335">
    <property type="entry name" value="Restrct_endonuc-II-like"/>
</dbReference>
<dbReference type="InterPro" id="IPR005471">
    <property type="entry name" value="Tscrpt_reg_IclR_N"/>
</dbReference>
<dbReference type="RefSeq" id="WP_008846822.1">
    <property type="nucleotide sequence ID" value="NZ_AOJH01000001.1"/>
</dbReference>
<dbReference type="Pfam" id="PF01637">
    <property type="entry name" value="ATPase_2"/>
    <property type="match status" value="1"/>
</dbReference>
<dbReference type="InterPro" id="IPR027417">
    <property type="entry name" value="P-loop_NTPase"/>
</dbReference>
<evidence type="ECO:0008006" key="6">
    <source>
        <dbReference type="Google" id="ProtNLM"/>
    </source>
</evidence>
<dbReference type="Proteomes" id="UP000011546">
    <property type="component" value="Unassembled WGS sequence"/>
</dbReference>
<organism evidence="4 5">
    <name type="scientific">Halorubrum kocurii JCM 14978</name>
    <dbReference type="NCBI Taxonomy" id="1230456"/>
    <lineage>
        <taxon>Archaea</taxon>
        <taxon>Methanobacteriati</taxon>
        <taxon>Methanobacteriota</taxon>
        <taxon>Stenosarchaea group</taxon>
        <taxon>Halobacteria</taxon>
        <taxon>Halobacteriales</taxon>
        <taxon>Haloferacaceae</taxon>
        <taxon>Halorubrum</taxon>
    </lineage>
</organism>
<evidence type="ECO:0000259" key="1">
    <source>
        <dbReference type="Pfam" id="PF01637"/>
    </source>
</evidence>
<comment type="caution">
    <text evidence="4">The sequence shown here is derived from an EMBL/GenBank/DDBJ whole genome shotgun (WGS) entry which is preliminary data.</text>
</comment>
<gene>
    <name evidence="4" type="ORF">C468_00185</name>
</gene>
<evidence type="ECO:0000259" key="2">
    <source>
        <dbReference type="Pfam" id="PF03008"/>
    </source>
</evidence>
<evidence type="ECO:0000259" key="3">
    <source>
        <dbReference type="Pfam" id="PF09339"/>
    </source>
</evidence>
<dbReference type="GO" id="GO:0003677">
    <property type="term" value="F:DNA binding"/>
    <property type="evidence" value="ECO:0007669"/>
    <property type="project" value="InterPro"/>
</dbReference>
<feature type="domain" description="ATPase" evidence="1">
    <location>
        <begin position="2"/>
        <end position="202"/>
    </location>
</feature>
<dbReference type="SUPFAM" id="SSF52980">
    <property type="entry name" value="Restriction endonuclease-like"/>
    <property type="match status" value="1"/>
</dbReference>
<dbReference type="InterPro" id="IPR004256">
    <property type="entry name" value="DUF234"/>
</dbReference>
<dbReference type="OrthoDB" id="132045at2157"/>
<dbReference type="SUPFAM" id="SSF52540">
    <property type="entry name" value="P-loop containing nucleoside triphosphate hydrolases"/>
    <property type="match status" value="1"/>
</dbReference>
<proteinExistence type="predicted"/>
<dbReference type="EMBL" id="AOJH01000001">
    <property type="protein sequence ID" value="EMA70405.1"/>
    <property type="molecule type" value="Genomic_DNA"/>
</dbReference>
<evidence type="ECO:0000313" key="5">
    <source>
        <dbReference type="Proteomes" id="UP000011546"/>
    </source>
</evidence>
<reference evidence="4 5" key="1">
    <citation type="journal article" date="2014" name="PLoS Genet.">
        <title>Phylogenetically driven sequencing of extremely halophilic archaea reveals strategies for static and dynamic osmo-response.</title>
        <authorList>
            <person name="Becker E.A."/>
            <person name="Seitzer P.M."/>
            <person name="Tritt A."/>
            <person name="Larsen D."/>
            <person name="Krusor M."/>
            <person name="Yao A.I."/>
            <person name="Wu D."/>
            <person name="Madern D."/>
            <person name="Eisen J.A."/>
            <person name="Darling A.E."/>
            <person name="Facciotti M.T."/>
        </authorList>
    </citation>
    <scope>NUCLEOTIDE SEQUENCE [LARGE SCALE GENOMIC DNA]</scope>
    <source>
        <strain evidence="4 5">JCM 14978</strain>
    </source>
</reference>
<dbReference type="Pfam" id="PF09339">
    <property type="entry name" value="HTH_IclR"/>
    <property type="match status" value="1"/>
</dbReference>
<dbReference type="InterPro" id="IPR036388">
    <property type="entry name" value="WH-like_DNA-bd_sf"/>
</dbReference>
<dbReference type="InterPro" id="IPR011579">
    <property type="entry name" value="ATPase_dom"/>
</dbReference>
<name>M0PNB7_9EURY</name>
<dbReference type="PANTHER" id="PTHR34704:SF1">
    <property type="entry name" value="ATPASE"/>
    <property type="match status" value="1"/>
</dbReference>
<feature type="domain" description="HTH iclR-type" evidence="3">
    <location>
        <begin position="243"/>
        <end position="285"/>
    </location>
</feature>
<accession>M0PNB7</accession>
<dbReference type="Gene3D" id="3.40.50.300">
    <property type="entry name" value="P-loop containing nucleotide triphosphate hydrolases"/>
    <property type="match status" value="1"/>
</dbReference>
<dbReference type="PATRIC" id="fig|1230456.3.peg.34"/>
<keyword evidence="5" id="KW-1185">Reference proteome</keyword>
<dbReference type="Pfam" id="PF03008">
    <property type="entry name" value="DUF234"/>
    <property type="match status" value="1"/>
</dbReference>
<dbReference type="GO" id="GO:0006355">
    <property type="term" value="P:regulation of DNA-templated transcription"/>
    <property type="evidence" value="ECO:0007669"/>
    <property type="project" value="InterPro"/>
</dbReference>
<feature type="domain" description="DUF234" evidence="2">
    <location>
        <begin position="307"/>
        <end position="393"/>
    </location>
</feature>
<sequence>MINRDGELEWLTSHLSREERQLLVLYGRRRVGKTTLVTTVLEDLETTSVYYLCDQRGSRHNARRFAARCAETFDDVPPDVDDFEEAFQYLIPRVDGPCTIALDEFSYLVADDETIPSVFQTIVDDVLDETEISLVLLGSSISMMEEGVLSYESPLYGRRTGQWELAPLSFADVRAFFPNNDLQTQIQIYSVLGGVPAYLEQFDTDRSLFENIEDAILSKGAFLYEEPEFLLRQELREPATYMAMLEAIAGGATRVTEIANEIGKDASSLSRYLQNLTQLAILEQEHPVTDPDGRGLYRLTDDFLRFWFRYVAPNQGTLEQGQTEPVRAAITETLPTHTSRTFETVCQQAVQTSAFPVPCSRVGRWWYDGEEIDVVGLNQHTDTLLLGECKWTSTPLDRAVFDELTALESEVRWHGDDRNVNYVLFSRAGFTDELQTVADERPDLYLYGLDELAALFK</sequence>
<dbReference type="Gene3D" id="1.10.10.10">
    <property type="entry name" value="Winged helix-like DNA-binding domain superfamily/Winged helix DNA-binding domain"/>
    <property type="match status" value="1"/>
</dbReference>
<dbReference type="AlphaFoldDB" id="M0PNB7"/>
<dbReference type="InterPro" id="IPR036390">
    <property type="entry name" value="WH_DNA-bd_sf"/>
</dbReference>